<dbReference type="SMART" id="SM00891">
    <property type="entry name" value="ERCC4"/>
    <property type="match status" value="1"/>
</dbReference>
<dbReference type="PANTHER" id="PTHR13451:SF0">
    <property type="entry name" value="CROSSOVER JUNCTION ENDONUCLEASE MUS81"/>
    <property type="match status" value="1"/>
</dbReference>
<evidence type="ECO:0000256" key="2">
    <source>
        <dbReference type="ARBA" id="ARBA00004123"/>
    </source>
</evidence>
<accession>A0A336LYJ3</accession>
<dbReference type="GO" id="GO:0031297">
    <property type="term" value="P:replication fork processing"/>
    <property type="evidence" value="ECO:0007669"/>
    <property type="project" value="UniProtKB-ARBA"/>
</dbReference>
<dbReference type="CDD" id="cd20074">
    <property type="entry name" value="XPF_nuclease_Mus81"/>
    <property type="match status" value="1"/>
</dbReference>
<evidence type="ECO:0000256" key="10">
    <source>
        <dbReference type="ARBA" id="ARBA00023172"/>
    </source>
</evidence>
<feature type="domain" description="ERCC4" evidence="14">
    <location>
        <begin position="172"/>
        <end position="270"/>
    </location>
</feature>
<dbReference type="InterPro" id="IPR042530">
    <property type="entry name" value="EME1/EME2_C"/>
</dbReference>
<comment type="function">
    <text evidence="13">Interacts with EME1 to form a DNA structure-specific endonuclease with substrate preference for branched DNA structures with a 5'-end at the branch nick. Typical substrates include 3'-flap structures, D-loops, replication forks and nicked Holliday junctions. May be required in mitosis for the processing of stalled or collapsed replication fork intermediates. May be required in meiosis for the repair of meiosis-specific double strand breaks subsequent to single-end invasion (SEI).</text>
</comment>
<dbReference type="InterPro" id="IPR010996">
    <property type="entry name" value="HHH_MUS81"/>
</dbReference>
<keyword evidence="5 13" id="KW-0479">Metal-binding</keyword>
<comment type="cofactor">
    <cofactor evidence="1 13">
        <name>Mg(2+)</name>
        <dbReference type="ChEBI" id="CHEBI:18420"/>
    </cofactor>
</comment>
<evidence type="ECO:0000256" key="11">
    <source>
        <dbReference type="ARBA" id="ARBA00023204"/>
    </source>
</evidence>
<dbReference type="AlphaFoldDB" id="A0A336LYJ3"/>
<dbReference type="FunFam" id="3.40.50.10130:FF:000003">
    <property type="entry name" value="Crossover junction endonuclease MUS81"/>
    <property type="match status" value="1"/>
</dbReference>
<dbReference type="SUPFAM" id="SSF47802">
    <property type="entry name" value="DNA polymerase beta, N-terminal domain-like"/>
    <property type="match status" value="1"/>
</dbReference>
<dbReference type="Gene3D" id="1.10.150.110">
    <property type="entry name" value="DNA polymerase beta, N-terminal domain-like"/>
    <property type="match status" value="1"/>
</dbReference>
<keyword evidence="9 13" id="KW-0460">Magnesium</keyword>
<keyword evidence="7 13" id="KW-0227">DNA damage</keyword>
<keyword evidence="12 13" id="KW-0539">Nucleus</keyword>
<dbReference type="InterPro" id="IPR033309">
    <property type="entry name" value="Mus81"/>
</dbReference>
<dbReference type="EC" id="3.1.22.-" evidence="13"/>
<dbReference type="Gene3D" id="1.10.150.670">
    <property type="entry name" value="Crossover junction endonuclease EME1, DNA-binding domain"/>
    <property type="match status" value="1"/>
</dbReference>
<dbReference type="GO" id="GO:0003677">
    <property type="term" value="F:DNA binding"/>
    <property type="evidence" value="ECO:0007669"/>
    <property type="project" value="UniProtKB-UniRule"/>
</dbReference>
<dbReference type="PANTHER" id="PTHR13451">
    <property type="entry name" value="CLASS II CROSSOVER JUNCTION ENDONUCLEASE MUS81"/>
    <property type="match status" value="1"/>
</dbReference>
<evidence type="ECO:0000256" key="12">
    <source>
        <dbReference type="ARBA" id="ARBA00023242"/>
    </source>
</evidence>
<comment type="subunit">
    <text evidence="13">Interacts with EME1.</text>
</comment>
<dbReference type="SUPFAM" id="SSF52980">
    <property type="entry name" value="Restriction endonuclease-like"/>
    <property type="match status" value="1"/>
</dbReference>
<organism evidence="15">
    <name type="scientific">Culicoides sonorensis</name>
    <name type="common">Biting midge</name>
    <dbReference type="NCBI Taxonomy" id="179676"/>
    <lineage>
        <taxon>Eukaryota</taxon>
        <taxon>Metazoa</taxon>
        <taxon>Ecdysozoa</taxon>
        <taxon>Arthropoda</taxon>
        <taxon>Hexapoda</taxon>
        <taxon>Insecta</taxon>
        <taxon>Pterygota</taxon>
        <taxon>Neoptera</taxon>
        <taxon>Endopterygota</taxon>
        <taxon>Diptera</taxon>
        <taxon>Nematocera</taxon>
        <taxon>Chironomoidea</taxon>
        <taxon>Ceratopogonidae</taxon>
        <taxon>Ceratopogoninae</taxon>
        <taxon>Culicoides</taxon>
        <taxon>Monoculicoides</taxon>
    </lineage>
</organism>
<dbReference type="GO" id="GO:0005634">
    <property type="term" value="C:nucleus"/>
    <property type="evidence" value="ECO:0007669"/>
    <property type="project" value="UniProtKB-SubCell"/>
</dbReference>
<dbReference type="InterPro" id="IPR006166">
    <property type="entry name" value="ERCC4_domain"/>
</dbReference>
<keyword evidence="11 13" id="KW-0234">DNA repair</keyword>
<keyword evidence="8 13" id="KW-0378">Hydrolase</keyword>
<dbReference type="InterPro" id="IPR011335">
    <property type="entry name" value="Restrct_endonuc-II-like"/>
</dbReference>
<reference evidence="15" key="1">
    <citation type="submission" date="2018-07" db="EMBL/GenBank/DDBJ databases">
        <authorList>
            <person name="Quirk P.G."/>
            <person name="Krulwich T.A."/>
        </authorList>
    </citation>
    <scope>NUCLEOTIDE SEQUENCE</scope>
</reference>
<keyword evidence="6 13" id="KW-0255">Endonuclease</keyword>
<evidence type="ECO:0000256" key="13">
    <source>
        <dbReference type="RuleBase" id="RU369042"/>
    </source>
</evidence>
<dbReference type="GO" id="GO:0008821">
    <property type="term" value="F:crossover junction DNA endonuclease activity"/>
    <property type="evidence" value="ECO:0007669"/>
    <property type="project" value="UniProtKB-UniRule"/>
</dbReference>
<evidence type="ECO:0000256" key="3">
    <source>
        <dbReference type="ARBA" id="ARBA00010015"/>
    </source>
</evidence>
<keyword evidence="4 13" id="KW-0540">Nuclease</keyword>
<sequence length="445" mass="51005">MAESNRTRITLIRNCANPLFEKWLTEFICEAEKKDAKSQYQLKKALASLQKFPLPLNTGRDCIILEGFGKGICTLLDQKLEIYIKNRLSSEVSGNQNIVELSESFRGSAVYQKEQERENEAIVEEVTKALVKDGKIPAQKSTLTKKASKGKKQTAIKPFESYTMEPGTYEIKLLVDTQETAGKTKTHLDRTIQEINRYNLNYEVRRLSVGDFLWIAKDQEGHELVLPYIVERKRKDDLASSIKDGRYYEQKYRLKNCSLKNVIYLIESIGNSNDQHLGLPVQNLIQAAINTRIQSNFQVKFTENNPHSMMYLHTVTSFLNKFYENKVLVACLKQDLDKKENSETMEYLMEFNEFNKASTKKGDPTIQEIFIKQLLQLKGLSVDKAMAITDVYPTLKALYSAYKFCTDKKEAENLLSNIIYGPLKKSIGPAISKTIYQLYTNKNPS</sequence>
<evidence type="ECO:0000256" key="6">
    <source>
        <dbReference type="ARBA" id="ARBA00022759"/>
    </source>
</evidence>
<dbReference type="Pfam" id="PF02732">
    <property type="entry name" value="ERCC4"/>
    <property type="match status" value="1"/>
</dbReference>
<proteinExistence type="inferred from homology"/>
<dbReference type="FunFam" id="1.10.150.110:FF:000001">
    <property type="entry name" value="Putative Crossover junction endonuclease MUS81"/>
    <property type="match status" value="1"/>
</dbReference>
<dbReference type="GO" id="GO:0046872">
    <property type="term" value="F:metal ion binding"/>
    <property type="evidence" value="ECO:0007669"/>
    <property type="project" value="UniProtKB-UniRule"/>
</dbReference>
<dbReference type="Gene3D" id="3.40.50.10130">
    <property type="match status" value="1"/>
</dbReference>
<dbReference type="GO" id="GO:0048257">
    <property type="term" value="F:3'-flap endonuclease activity"/>
    <property type="evidence" value="ECO:0007669"/>
    <property type="project" value="TreeGrafter"/>
</dbReference>
<evidence type="ECO:0000256" key="8">
    <source>
        <dbReference type="ARBA" id="ARBA00022801"/>
    </source>
</evidence>
<evidence type="ECO:0000256" key="9">
    <source>
        <dbReference type="ARBA" id="ARBA00022842"/>
    </source>
</evidence>
<protein>
    <recommendedName>
        <fullName evidence="13">Crossover junction endonuclease MUS81</fullName>
        <ecNumber evidence="13">3.1.22.-</ecNumber>
    </recommendedName>
</protein>
<evidence type="ECO:0000256" key="5">
    <source>
        <dbReference type="ARBA" id="ARBA00022723"/>
    </source>
</evidence>
<name>A0A336LYJ3_CULSO</name>
<dbReference type="Pfam" id="PF21292">
    <property type="entry name" value="EME1-MUS81_C"/>
    <property type="match status" value="1"/>
</dbReference>
<evidence type="ECO:0000313" key="15">
    <source>
        <dbReference type="EMBL" id="SSX22870.1"/>
    </source>
</evidence>
<dbReference type="GO" id="GO:0048476">
    <property type="term" value="C:Holliday junction resolvase complex"/>
    <property type="evidence" value="ECO:0007669"/>
    <property type="project" value="UniProtKB-UniRule"/>
</dbReference>
<gene>
    <name evidence="15" type="primary">CSON007724</name>
</gene>
<dbReference type="VEuPathDB" id="VectorBase:CSON007724"/>
<dbReference type="Pfam" id="PF14716">
    <property type="entry name" value="HHH_8"/>
    <property type="match status" value="1"/>
</dbReference>
<dbReference type="GO" id="GO:0000727">
    <property type="term" value="P:double-strand break repair via break-induced replication"/>
    <property type="evidence" value="ECO:0007669"/>
    <property type="project" value="UniProtKB-UniRule"/>
</dbReference>
<evidence type="ECO:0000256" key="4">
    <source>
        <dbReference type="ARBA" id="ARBA00022722"/>
    </source>
</evidence>
<dbReference type="GO" id="GO:0006308">
    <property type="term" value="P:DNA catabolic process"/>
    <property type="evidence" value="ECO:0007669"/>
    <property type="project" value="UniProtKB-UniRule"/>
</dbReference>
<dbReference type="InterPro" id="IPR047416">
    <property type="entry name" value="XPF_nuclease_Mus81"/>
</dbReference>
<dbReference type="GO" id="GO:0031573">
    <property type="term" value="P:mitotic intra-S DNA damage checkpoint signaling"/>
    <property type="evidence" value="ECO:0007669"/>
    <property type="project" value="TreeGrafter"/>
</dbReference>
<comment type="subcellular location">
    <subcellularLocation>
        <location evidence="2 13">Nucleus</location>
    </subcellularLocation>
</comment>
<dbReference type="EMBL" id="UFQT01000290">
    <property type="protein sequence ID" value="SSX22870.1"/>
    <property type="molecule type" value="Genomic_DNA"/>
</dbReference>
<evidence type="ECO:0000259" key="14">
    <source>
        <dbReference type="SMART" id="SM00891"/>
    </source>
</evidence>
<comment type="similarity">
    <text evidence="3 13">Belongs to the XPF family.</text>
</comment>
<dbReference type="OMA" id="VVRTENH"/>
<dbReference type="InterPro" id="IPR027421">
    <property type="entry name" value="DNA_pol_lamdba_lyase_dom_sf"/>
</dbReference>
<dbReference type="GO" id="GO:0000712">
    <property type="term" value="P:resolution of meiotic recombination intermediates"/>
    <property type="evidence" value="ECO:0007669"/>
    <property type="project" value="TreeGrafter"/>
</dbReference>
<evidence type="ECO:0000256" key="1">
    <source>
        <dbReference type="ARBA" id="ARBA00001946"/>
    </source>
</evidence>
<keyword evidence="10 13" id="KW-0233">DNA recombination</keyword>
<evidence type="ECO:0000256" key="7">
    <source>
        <dbReference type="ARBA" id="ARBA00022763"/>
    </source>
</evidence>